<proteinExistence type="predicted"/>
<evidence type="ECO:0000259" key="13">
    <source>
        <dbReference type="PROSITE" id="PS50885"/>
    </source>
</evidence>
<dbReference type="SUPFAM" id="SSF55874">
    <property type="entry name" value="ATPase domain of HSP90 chaperone/DNA topoisomerase II/histidine kinase"/>
    <property type="match status" value="1"/>
</dbReference>
<keyword evidence="11" id="KW-0472">Membrane</keyword>
<dbReference type="PANTHER" id="PTHR45436">
    <property type="entry name" value="SENSOR HISTIDINE KINASE YKOH"/>
    <property type="match status" value="1"/>
</dbReference>
<dbReference type="AlphaFoldDB" id="A0A7X1B5T1"/>
<evidence type="ECO:0000256" key="10">
    <source>
        <dbReference type="SAM" id="MobiDB-lite"/>
    </source>
</evidence>
<dbReference type="InterPro" id="IPR003594">
    <property type="entry name" value="HATPase_dom"/>
</dbReference>
<organism evidence="14 15">
    <name type="scientific">Pelagicoccus albus</name>
    <dbReference type="NCBI Taxonomy" id="415222"/>
    <lineage>
        <taxon>Bacteria</taxon>
        <taxon>Pseudomonadati</taxon>
        <taxon>Verrucomicrobiota</taxon>
        <taxon>Opitutia</taxon>
        <taxon>Puniceicoccales</taxon>
        <taxon>Pelagicoccaceae</taxon>
        <taxon>Pelagicoccus</taxon>
    </lineage>
</organism>
<dbReference type="SUPFAM" id="SSF47384">
    <property type="entry name" value="Homodimeric domain of signal transducing histidine kinase"/>
    <property type="match status" value="1"/>
</dbReference>
<gene>
    <name evidence="14" type="ORF">H5P27_08890</name>
</gene>
<comment type="catalytic activity">
    <reaction evidence="1">
        <text>ATP + protein L-histidine = ADP + protein N-phospho-L-histidine.</text>
        <dbReference type="EC" id="2.7.13.3"/>
    </reaction>
</comment>
<evidence type="ECO:0000259" key="12">
    <source>
        <dbReference type="PROSITE" id="PS50109"/>
    </source>
</evidence>
<feature type="region of interest" description="Disordered" evidence="10">
    <location>
        <begin position="119"/>
        <end position="139"/>
    </location>
</feature>
<dbReference type="EC" id="2.7.13.3" evidence="3"/>
<dbReference type="Gene3D" id="1.10.287.130">
    <property type="match status" value="1"/>
</dbReference>
<evidence type="ECO:0000256" key="9">
    <source>
        <dbReference type="ARBA" id="ARBA00023012"/>
    </source>
</evidence>
<dbReference type="Pfam" id="PF02518">
    <property type="entry name" value="HATPase_c"/>
    <property type="match status" value="1"/>
</dbReference>
<comment type="subcellular location">
    <subcellularLocation>
        <location evidence="2">Membrane</location>
    </subcellularLocation>
</comment>
<keyword evidence="7" id="KW-0418">Kinase</keyword>
<dbReference type="InterPro" id="IPR036890">
    <property type="entry name" value="HATPase_C_sf"/>
</dbReference>
<keyword evidence="8 11" id="KW-1133">Transmembrane helix</keyword>
<dbReference type="GO" id="GO:0016020">
    <property type="term" value="C:membrane"/>
    <property type="evidence" value="ECO:0007669"/>
    <property type="project" value="UniProtKB-SubCell"/>
</dbReference>
<feature type="compositionally biased region" description="Acidic residues" evidence="10">
    <location>
        <begin position="223"/>
        <end position="235"/>
    </location>
</feature>
<reference evidence="14 15" key="1">
    <citation type="submission" date="2020-07" db="EMBL/GenBank/DDBJ databases">
        <authorList>
            <person name="Feng X."/>
        </authorList>
    </citation>
    <scope>NUCLEOTIDE SEQUENCE [LARGE SCALE GENOMIC DNA]</scope>
    <source>
        <strain evidence="14 15">JCM23202</strain>
    </source>
</reference>
<feature type="domain" description="HAMP" evidence="13">
    <location>
        <begin position="294"/>
        <end position="347"/>
    </location>
</feature>
<feature type="region of interest" description="Disordered" evidence="10">
    <location>
        <begin position="205"/>
        <end position="246"/>
    </location>
</feature>
<evidence type="ECO:0000256" key="8">
    <source>
        <dbReference type="ARBA" id="ARBA00022989"/>
    </source>
</evidence>
<dbReference type="InterPro" id="IPR005467">
    <property type="entry name" value="His_kinase_dom"/>
</dbReference>
<dbReference type="EMBL" id="JACHVC010000008">
    <property type="protein sequence ID" value="MBC2606161.1"/>
    <property type="molecule type" value="Genomic_DNA"/>
</dbReference>
<feature type="compositionally biased region" description="Basic and acidic residues" evidence="10">
    <location>
        <begin position="236"/>
        <end position="246"/>
    </location>
</feature>
<feature type="domain" description="Histidine kinase" evidence="12">
    <location>
        <begin position="355"/>
        <end position="569"/>
    </location>
</feature>
<feature type="region of interest" description="Disordered" evidence="10">
    <location>
        <begin position="63"/>
        <end position="106"/>
    </location>
</feature>
<evidence type="ECO:0000313" key="15">
    <source>
        <dbReference type="Proteomes" id="UP000526501"/>
    </source>
</evidence>
<protein>
    <recommendedName>
        <fullName evidence="3">histidine kinase</fullName>
        <ecNumber evidence="3">2.7.13.3</ecNumber>
    </recommendedName>
</protein>
<dbReference type="PROSITE" id="PS50885">
    <property type="entry name" value="HAMP"/>
    <property type="match status" value="1"/>
</dbReference>
<dbReference type="RefSeq" id="WP_185660052.1">
    <property type="nucleotide sequence ID" value="NZ_CAWPOO010000008.1"/>
</dbReference>
<feature type="compositionally biased region" description="Low complexity" evidence="10">
    <location>
        <begin position="95"/>
        <end position="106"/>
    </location>
</feature>
<name>A0A7X1B5T1_9BACT</name>
<keyword evidence="4" id="KW-0597">Phosphoprotein</keyword>
<dbReference type="Gene3D" id="3.30.565.10">
    <property type="entry name" value="Histidine kinase-like ATPase, C-terminal domain"/>
    <property type="match status" value="1"/>
</dbReference>
<accession>A0A7X1B5T1</accession>
<dbReference type="Proteomes" id="UP000526501">
    <property type="component" value="Unassembled WGS sequence"/>
</dbReference>
<evidence type="ECO:0000256" key="11">
    <source>
        <dbReference type="SAM" id="Phobius"/>
    </source>
</evidence>
<dbReference type="PANTHER" id="PTHR45436:SF5">
    <property type="entry name" value="SENSOR HISTIDINE KINASE TRCS"/>
    <property type="match status" value="1"/>
</dbReference>
<dbReference type="PROSITE" id="PS50109">
    <property type="entry name" value="HIS_KIN"/>
    <property type="match status" value="1"/>
</dbReference>
<dbReference type="InterPro" id="IPR003661">
    <property type="entry name" value="HisK_dim/P_dom"/>
</dbReference>
<evidence type="ECO:0000256" key="1">
    <source>
        <dbReference type="ARBA" id="ARBA00000085"/>
    </source>
</evidence>
<feature type="compositionally biased region" description="Gly residues" evidence="10">
    <location>
        <begin position="77"/>
        <end position="94"/>
    </location>
</feature>
<dbReference type="InterPro" id="IPR036097">
    <property type="entry name" value="HisK_dim/P_sf"/>
</dbReference>
<dbReference type="CDD" id="cd00082">
    <property type="entry name" value="HisKA"/>
    <property type="match status" value="1"/>
</dbReference>
<dbReference type="GO" id="GO:0000155">
    <property type="term" value="F:phosphorelay sensor kinase activity"/>
    <property type="evidence" value="ECO:0007669"/>
    <property type="project" value="InterPro"/>
</dbReference>
<feature type="transmembrane region" description="Helical" evidence="11">
    <location>
        <begin position="270"/>
        <end position="293"/>
    </location>
</feature>
<sequence>MKSIRSKLTLTLLVSMGLVWIVTQSFVYRAIESVTIQSFDQELESIEKDVSFFLRPVFGRFDRGPRDRGGMPPGPPSGGDSGPSFGGPDFGGPDFGRSGRSSQTQGGEVLALEDQPLLSEQKSDAPPPPPQESDDFSFGPAEFSQRAKMFSEKDSGLYFAVYKDGVVESKSPSLGDYELPILENAGRRTFWDYDLPNGDRVRVMATRSPSFGPPGDGFRNDEPSEEAPPSEDVQEEGFRNDGPPRDRERKIQTVVLARSRSELDASLKRYLYAFLGIGLCGAFATVALVNYLLGVGLKPLKKLAAQVETIDESNLDIRIATDDTPRELIPVNTCLNDLLKRLEQSFDRERRFSSDASHELRTPVAELTTLSEIAIKWPESAPSDGYEKVLGISKRMEMILDGLLKLARLDAGQVEKDCQPVDLTSLVQKIWKPHKKFADAKGITTTIDIPQGETLQTNADLFALILNTLFSNLSEYAPSSSEARIYKKELESGICELVVENQAPELTSQDVEHMFERFWRRDFSRTGSNHSGLGLSIALASAKALNLKIKAELSLQQTLSFHVRYSKKNRN</sequence>
<evidence type="ECO:0000256" key="4">
    <source>
        <dbReference type="ARBA" id="ARBA00022553"/>
    </source>
</evidence>
<evidence type="ECO:0000256" key="3">
    <source>
        <dbReference type="ARBA" id="ARBA00012438"/>
    </source>
</evidence>
<evidence type="ECO:0000313" key="14">
    <source>
        <dbReference type="EMBL" id="MBC2606161.1"/>
    </source>
</evidence>
<keyword evidence="15" id="KW-1185">Reference proteome</keyword>
<dbReference type="SMART" id="SM00387">
    <property type="entry name" value="HATPase_c"/>
    <property type="match status" value="1"/>
</dbReference>
<keyword evidence="9" id="KW-0902">Two-component regulatory system</keyword>
<dbReference type="SMART" id="SM00388">
    <property type="entry name" value="HisKA"/>
    <property type="match status" value="1"/>
</dbReference>
<keyword evidence="5" id="KW-0808">Transferase</keyword>
<dbReference type="InterPro" id="IPR003660">
    <property type="entry name" value="HAMP_dom"/>
</dbReference>
<dbReference type="InterPro" id="IPR050428">
    <property type="entry name" value="TCS_sensor_his_kinase"/>
</dbReference>
<evidence type="ECO:0000256" key="5">
    <source>
        <dbReference type="ARBA" id="ARBA00022679"/>
    </source>
</evidence>
<comment type="caution">
    <text evidence="14">The sequence shown here is derived from an EMBL/GenBank/DDBJ whole genome shotgun (WGS) entry which is preliminary data.</text>
</comment>
<evidence type="ECO:0000256" key="2">
    <source>
        <dbReference type="ARBA" id="ARBA00004370"/>
    </source>
</evidence>
<dbReference type="Pfam" id="PF00512">
    <property type="entry name" value="HisKA"/>
    <property type="match status" value="1"/>
</dbReference>
<evidence type="ECO:0000256" key="6">
    <source>
        <dbReference type="ARBA" id="ARBA00022692"/>
    </source>
</evidence>
<keyword evidence="6 11" id="KW-0812">Transmembrane</keyword>
<evidence type="ECO:0000256" key="7">
    <source>
        <dbReference type="ARBA" id="ARBA00022777"/>
    </source>
</evidence>